<evidence type="ECO:0000313" key="4">
    <source>
        <dbReference type="Proteomes" id="UP000094296"/>
    </source>
</evidence>
<feature type="transmembrane region" description="Helical" evidence="1">
    <location>
        <begin position="177"/>
        <end position="194"/>
    </location>
</feature>
<dbReference type="InterPro" id="IPR003675">
    <property type="entry name" value="Rce1/LyrA-like_dom"/>
</dbReference>
<feature type="transmembrane region" description="Helical" evidence="1">
    <location>
        <begin position="76"/>
        <end position="99"/>
    </location>
</feature>
<dbReference type="PANTHER" id="PTHR35797:SF1">
    <property type="entry name" value="PROTEASE"/>
    <property type="match status" value="1"/>
</dbReference>
<evidence type="ECO:0000313" key="3">
    <source>
        <dbReference type="EMBL" id="OEF97430.1"/>
    </source>
</evidence>
<name>A0A1E5G386_9FIRM</name>
<keyword evidence="1" id="KW-0472">Membrane</keyword>
<feature type="transmembrane region" description="Helical" evidence="1">
    <location>
        <begin position="262"/>
        <end position="285"/>
    </location>
</feature>
<dbReference type="PANTHER" id="PTHR35797">
    <property type="entry name" value="PROTEASE-RELATED"/>
    <property type="match status" value="1"/>
</dbReference>
<keyword evidence="1" id="KW-0812">Transmembrane</keyword>
<protein>
    <submittedName>
        <fullName evidence="3">Abortive infection protein</fullName>
    </submittedName>
</protein>
<feature type="domain" description="CAAX prenyl protease 2/Lysostaphin resistance protein A-like" evidence="2">
    <location>
        <begin position="147"/>
        <end position="247"/>
    </location>
</feature>
<dbReference type="EMBL" id="MIJE01000011">
    <property type="protein sequence ID" value="OEF97430.1"/>
    <property type="molecule type" value="Genomic_DNA"/>
</dbReference>
<dbReference type="RefSeq" id="WP_069642828.1">
    <property type="nucleotide sequence ID" value="NZ_MIJE01000011.1"/>
</dbReference>
<dbReference type="InterPro" id="IPR042150">
    <property type="entry name" value="MmRce1-like"/>
</dbReference>
<dbReference type="GO" id="GO:0004175">
    <property type="term" value="F:endopeptidase activity"/>
    <property type="evidence" value="ECO:0007669"/>
    <property type="project" value="UniProtKB-ARBA"/>
</dbReference>
<organism evidence="3 4">
    <name type="scientific">Desulfuribacillus alkaliarsenatis</name>
    <dbReference type="NCBI Taxonomy" id="766136"/>
    <lineage>
        <taxon>Bacteria</taxon>
        <taxon>Bacillati</taxon>
        <taxon>Bacillota</taxon>
        <taxon>Desulfuribacillia</taxon>
        <taxon>Desulfuribacillales</taxon>
        <taxon>Desulfuribacillaceae</taxon>
        <taxon>Desulfuribacillus</taxon>
    </lineage>
</organism>
<gene>
    <name evidence="3" type="ORF">BHF68_04265</name>
</gene>
<accession>A0A1E5G386</accession>
<feature type="transmembrane region" description="Helical" evidence="1">
    <location>
        <begin position="32"/>
        <end position="55"/>
    </location>
</feature>
<feature type="transmembrane region" description="Helical" evidence="1">
    <location>
        <begin position="206"/>
        <end position="228"/>
    </location>
</feature>
<reference evidence="3 4" key="1">
    <citation type="submission" date="2016-09" db="EMBL/GenBank/DDBJ databases">
        <title>Draft genome sequence for the type strain of Desulfuribacillus alkaliarsenatis AHT28, an obligately anaerobic, sulfidogenic bacterium isolated from Russian soda lake sediments.</title>
        <authorList>
            <person name="Abin C.A."/>
            <person name="Hollibaugh J.T."/>
        </authorList>
    </citation>
    <scope>NUCLEOTIDE SEQUENCE [LARGE SCALE GENOMIC DNA]</scope>
    <source>
        <strain evidence="3 4">AHT28</strain>
    </source>
</reference>
<keyword evidence="1" id="KW-1133">Transmembrane helix</keyword>
<sequence length="312" mass="34858">MNKYKKAIVFTGLTYVISFVFISLFFMSGGQWGSASSIGVAMLYMAIPMIVAVFLQKLVYKEPVVKTLGISFKLNRWFLVAWLLTPVIIVLTIGVSLLVPGVYYDPSMEGMFAQYESTMSQDQLEVMREQIAALPIHYFWIGIIQGLIAGITINAIVAFGEEAGWRGFLQRELADMGFWKSSFVIGIVWGFWHAPLILQGHNYPNYPVIGVFMMVIFTLLWSPIFSYIRLKARSVIAASVLHGTINASLILSFIMVSGGHELLIGALGLAGFIVLAMVNVAIYIYEKRFTNEPIDTSAYFANEEQKTQPQNS</sequence>
<dbReference type="AlphaFoldDB" id="A0A1E5G386"/>
<feature type="transmembrane region" description="Helical" evidence="1">
    <location>
        <begin position="235"/>
        <end position="256"/>
    </location>
</feature>
<feature type="transmembrane region" description="Helical" evidence="1">
    <location>
        <begin position="7"/>
        <end position="26"/>
    </location>
</feature>
<comment type="caution">
    <text evidence="3">The sequence shown here is derived from an EMBL/GenBank/DDBJ whole genome shotgun (WGS) entry which is preliminary data.</text>
</comment>
<evidence type="ECO:0000256" key="1">
    <source>
        <dbReference type="SAM" id="Phobius"/>
    </source>
</evidence>
<dbReference type="GO" id="GO:0080120">
    <property type="term" value="P:CAAX-box protein maturation"/>
    <property type="evidence" value="ECO:0007669"/>
    <property type="project" value="UniProtKB-ARBA"/>
</dbReference>
<dbReference type="Proteomes" id="UP000094296">
    <property type="component" value="Unassembled WGS sequence"/>
</dbReference>
<dbReference type="OrthoDB" id="9777755at2"/>
<feature type="transmembrane region" description="Helical" evidence="1">
    <location>
        <begin position="137"/>
        <end position="157"/>
    </location>
</feature>
<evidence type="ECO:0000259" key="2">
    <source>
        <dbReference type="Pfam" id="PF02517"/>
    </source>
</evidence>
<keyword evidence="4" id="KW-1185">Reference proteome</keyword>
<dbReference type="STRING" id="766136.BHF68_04265"/>
<proteinExistence type="predicted"/>
<dbReference type="Pfam" id="PF02517">
    <property type="entry name" value="Rce1-like"/>
    <property type="match status" value="1"/>
</dbReference>